<dbReference type="InterPro" id="IPR006029">
    <property type="entry name" value="Neurotrans-gated_channel_TM"/>
</dbReference>
<keyword evidence="5 22" id="KW-0812">Transmembrane</keyword>
<keyword evidence="14" id="KW-0628">Postsynaptic cell membrane</keyword>
<dbReference type="FunFam" id="1.20.58.390:FF:000010">
    <property type="entry name" value="Nicotinic acetylcholine receptor subunit epsilon"/>
    <property type="match status" value="1"/>
</dbReference>
<comment type="similarity">
    <text evidence="20">Belongs to the ligand-gated ion channel (TC 1.A.9) family. Acetylcholine receptor (TC 1.A.9.1) subfamily. Gamma/CHRNG sub-subfamily.</text>
</comment>
<evidence type="ECO:0000256" key="17">
    <source>
        <dbReference type="ARBA" id="ARBA00034104"/>
    </source>
</evidence>
<evidence type="ECO:0000256" key="6">
    <source>
        <dbReference type="ARBA" id="ARBA00022729"/>
    </source>
</evidence>
<dbReference type="Pfam" id="PF02932">
    <property type="entry name" value="Neur_chan_memb"/>
    <property type="match status" value="1"/>
</dbReference>
<evidence type="ECO:0000256" key="12">
    <source>
        <dbReference type="ARBA" id="ARBA00023170"/>
    </source>
</evidence>
<proteinExistence type="inferred from homology"/>
<dbReference type="PANTHER" id="PTHR18945">
    <property type="entry name" value="NEUROTRANSMITTER GATED ION CHANNEL"/>
    <property type="match status" value="1"/>
</dbReference>
<keyword evidence="6 22" id="KW-0732">Signal</keyword>
<evidence type="ECO:0000256" key="22">
    <source>
        <dbReference type="RuleBase" id="RU000687"/>
    </source>
</evidence>
<dbReference type="Gene3D" id="2.70.170.10">
    <property type="entry name" value="Neurotransmitter-gated ion-channel ligand-binding domain"/>
    <property type="match status" value="2"/>
</dbReference>
<dbReference type="GO" id="GO:0005230">
    <property type="term" value="F:extracellular ligand-gated monoatomic ion channel activity"/>
    <property type="evidence" value="ECO:0007669"/>
    <property type="project" value="InterPro"/>
</dbReference>
<keyword evidence="8" id="KW-0770">Synapse</keyword>
<dbReference type="PRINTS" id="PR00252">
    <property type="entry name" value="NRIONCHANNEL"/>
</dbReference>
<evidence type="ECO:0000256" key="14">
    <source>
        <dbReference type="ARBA" id="ARBA00023257"/>
    </source>
</evidence>
<dbReference type="GO" id="GO:0006936">
    <property type="term" value="P:muscle contraction"/>
    <property type="evidence" value="ECO:0007669"/>
    <property type="project" value="UniProtKB-ARBA"/>
</dbReference>
<evidence type="ECO:0000256" key="15">
    <source>
        <dbReference type="ARBA" id="ARBA00023286"/>
    </source>
</evidence>
<feature type="chain" id="PRO_5022257409" description="Acetylcholine receptor subunit gamma" evidence="22">
    <location>
        <begin position="20"/>
        <end position="520"/>
    </location>
</feature>
<name>G7N966_MACMU</name>
<comment type="subunit">
    <text evidence="2">Pentamer of two alpha chains, and one each of the beta, delta, and gamma (in immature muscle) or epsilon (in mature muscle) chains.</text>
</comment>
<keyword evidence="16 22" id="KW-0407">Ion channel</keyword>
<evidence type="ECO:0000256" key="5">
    <source>
        <dbReference type="ARBA" id="ARBA00022692"/>
    </source>
</evidence>
<dbReference type="SUPFAM" id="SSF63712">
    <property type="entry name" value="Nicotinic receptor ligand binding domain-like"/>
    <property type="match status" value="2"/>
</dbReference>
<comment type="catalytic activity">
    <reaction evidence="18">
        <text>K(+)(in) = K(+)(out)</text>
        <dbReference type="Rhea" id="RHEA:29463"/>
        <dbReference type="ChEBI" id="CHEBI:29103"/>
    </reaction>
</comment>
<comment type="function">
    <text evidence="1">After binding acetylcholine, the AChR responds by an extensive change in conformation that affects all subunits and leads to opening of an ion-conducting channel across the plasma membrane.</text>
</comment>
<evidence type="ECO:0000256" key="21">
    <source>
        <dbReference type="ARBA" id="ARBA00039195"/>
    </source>
</evidence>
<evidence type="ECO:0000259" key="23">
    <source>
        <dbReference type="Pfam" id="PF02931"/>
    </source>
</evidence>
<organism evidence="25">
    <name type="scientific">Macaca mulatta</name>
    <name type="common">Rhesus macaque</name>
    <dbReference type="NCBI Taxonomy" id="9544"/>
    <lineage>
        <taxon>Eukaryota</taxon>
        <taxon>Metazoa</taxon>
        <taxon>Chordata</taxon>
        <taxon>Craniata</taxon>
        <taxon>Vertebrata</taxon>
        <taxon>Euteleostomi</taxon>
        <taxon>Mammalia</taxon>
        <taxon>Eutheria</taxon>
        <taxon>Euarchontoglires</taxon>
        <taxon>Primates</taxon>
        <taxon>Haplorrhini</taxon>
        <taxon>Catarrhini</taxon>
        <taxon>Cercopithecidae</taxon>
        <taxon>Cercopithecinae</taxon>
        <taxon>Macaca</taxon>
    </lineage>
</organism>
<feature type="signal peptide" evidence="22">
    <location>
        <begin position="1"/>
        <end position="19"/>
    </location>
</feature>
<dbReference type="GO" id="GO:0007165">
    <property type="term" value="P:signal transduction"/>
    <property type="evidence" value="ECO:0007669"/>
    <property type="project" value="UniProtKB-ARBA"/>
</dbReference>
<dbReference type="GO" id="GO:0045211">
    <property type="term" value="C:postsynaptic membrane"/>
    <property type="evidence" value="ECO:0007669"/>
    <property type="project" value="UniProtKB-SubCell"/>
</dbReference>
<evidence type="ECO:0000256" key="1">
    <source>
        <dbReference type="ARBA" id="ARBA00003328"/>
    </source>
</evidence>
<dbReference type="Gene3D" id="1.20.58.390">
    <property type="entry name" value="Neurotransmitter-gated ion-channel transmembrane domain"/>
    <property type="match status" value="2"/>
</dbReference>
<feature type="transmembrane region" description="Helical" evidence="22">
    <location>
        <begin position="246"/>
        <end position="268"/>
    </location>
</feature>
<dbReference type="PROSITE" id="PS00236">
    <property type="entry name" value="NEUROTR_ION_CHANNEL"/>
    <property type="match status" value="1"/>
</dbReference>
<feature type="domain" description="Neurotransmitter-gated ion-channel transmembrane" evidence="24">
    <location>
        <begin position="252"/>
        <end position="495"/>
    </location>
</feature>
<keyword evidence="13" id="KW-0325">Glycoprotein</keyword>
<evidence type="ECO:0000256" key="9">
    <source>
        <dbReference type="ARBA" id="ARBA00023065"/>
    </source>
</evidence>
<evidence type="ECO:0000256" key="2">
    <source>
        <dbReference type="ARBA" id="ARBA00011357"/>
    </source>
</evidence>
<reference evidence="25" key="1">
    <citation type="journal article" date="2011" name="Nat. Biotechnol.">
        <title>Genome sequencing and comparison of two nonhuman primate animal models, the cynomolgus and Chinese rhesus macaques.</title>
        <authorList>
            <person name="Yan G."/>
            <person name="Zhang G."/>
            <person name="Fang X."/>
            <person name="Zhang Y."/>
            <person name="Li C."/>
            <person name="Ling F."/>
            <person name="Cooper D.N."/>
            <person name="Li Q."/>
            <person name="Li Y."/>
            <person name="van Gool A.J."/>
            <person name="Du H."/>
            <person name="Chen J."/>
            <person name="Chen R."/>
            <person name="Zhang P."/>
            <person name="Huang Z."/>
            <person name="Thompson J.R."/>
            <person name="Meng Y."/>
            <person name="Bai Y."/>
            <person name="Wang J."/>
            <person name="Zhuo M."/>
            <person name="Wang T."/>
            <person name="Huang Y."/>
            <person name="Wei L."/>
            <person name="Li J."/>
            <person name="Wang Z."/>
            <person name="Hu H."/>
            <person name="Yang P."/>
            <person name="Le L."/>
            <person name="Stenson P.D."/>
            <person name="Li B."/>
            <person name="Liu X."/>
            <person name="Ball E.V."/>
            <person name="An N."/>
            <person name="Huang Q."/>
            <person name="Zhang Y."/>
            <person name="Fan W."/>
            <person name="Zhang X."/>
            <person name="Li Y."/>
            <person name="Wang W."/>
            <person name="Katze M.G."/>
            <person name="Su B."/>
            <person name="Nielsen R."/>
            <person name="Yang H."/>
            <person name="Wang J."/>
            <person name="Wang X."/>
            <person name="Wang J."/>
        </authorList>
    </citation>
    <scope>NUCLEOTIDE SEQUENCE [LARGE SCALE GENOMIC DNA]</scope>
    <source>
        <strain evidence="25">CR-5</strain>
    </source>
</reference>
<dbReference type="InterPro" id="IPR038050">
    <property type="entry name" value="Neuro_actylchol_rec"/>
</dbReference>
<comment type="subcellular location">
    <subcellularLocation>
        <location evidence="17">Postsynaptic cell membrane</location>
        <topology evidence="17">Multi-pass membrane protein</topology>
    </subcellularLocation>
</comment>
<gene>
    <name evidence="25" type="ORF">EGK_04902</name>
</gene>
<sequence>MHGGQGLLLLLPLLAVCLGRTQRNLSLRKERLLADLMQNYDPNLRPAERDSDVVNVSLKLTLTNLISLVSRRMEEGLGDAWPHRDLCPQAPIHMGQRGWSGAGVSGAEPTASWPGLFCAHSVDGVFEVALYCNVLVSPDGCIYWLPPAIFRSACSISVTYFPFDWQNCSLIFQSQTYSTNEIDLQLSQEDGQTIEWIFIDPEAFTENGEWAIQHRPAKMLLDPAAPAQEAGHQKVVFYLLIQRKPLFYVINIIAPCVLISSVAILIYFLPAKAGGQKCTVAINVLLAQTVFLFLVAKKVPETSQAVPLISKYLTFLLVVTILIVVNAVVVLNVSLRSPHTHSMAQGVRKVFLRLLPQLLRMHVRPLAPAAVQDTQPRLQNGSSGWSITTGEVALCLPRSELLFQQWQQQGLVAAALEKLEKGPELEPSQFCGSLKQAAPAIQACVEACNLIARARHQQSHFDNGNEEWFLVGRVLDRVCFLAMLSLFVCGTAGIFLMAHYNRVPALPFPGDPRSYLPSPD</sequence>
<evidence type="ECO:0000256" key="7">
    <source>
        <dbReference type="ARBA" id="ARBA00022989"/>
    </source>
</evidence>
<dbReference type="CDD" id="cd19064">
    <property type="entry name" value="LGIC_TM_nAChR"/>
    <property type="match status" value="1"/>
</dbReference>
<dbReference type="FunFam" id="2.70.170.10:FF:000012">
    <property type="entry name" value="Nicotinic acetylcholine receptor subunit gamma"/>
    <property type="match status" value="1"/>
</dbReference>
<dbReference type="Proteomes" id="UP000013456">
    <property type="component" value="Chromosome 12"/>
</dbReference>
<keyword evidence="4" id="KW-1003">Cell membrane</keyword>
<feature type="domain" description="Neurotransmitter-gated ion-channel ligand-binding" evidence="23">
    <location>
        <begin position="114"/>
        <end position="245"/>
    </location>
</feature>
<evidence type="ECO:0000313" key="25">
    <source>
        <dbReference type="EMBL" id="EHH21766.1"/>
    </source>
</evidence>
<evidence type="ECO:0000256" key="16">
    <source>
        <dbReference type="ARBA" id="ARBA00023303"/>
    </source>
</evidence>
<dbReference type="InterPro" id="IPR006201">
    <property type="entry name" value="Neur_channel"/>
</dbReference>
<keyword evidence="10 22" id="KW-0472">Membrane</keyword>
<dbReference type="GO" id="GO:0004888">
    <property type="term" value="F:transmembrane signaling receptor activity"/>
    <property type="evidence" value="ECO:0007669"/>
    <property type="project" value="InterPro"/>
</dbReference>
<comment type="catalytic activity">
    <reaction evidence="19">
        <text>Na(+)(in) = Na(+)(out)</text>
        <dbReference type="Rhea" id="RHEA:34963"/>
        <dbReference type="ChEBI" id="CHEBI:29101"/>
    </reaction>
</comment>
<evidence type="ECO:0000256" key="3">
    <source>
        <dbReference type="ARBA" id="ARBA00022448"/>
    </source>
</evidence>
<evidence type="ECO:0000256" key="4">
    <source>
        <dbReference type="ARBA" id="ARBA00022475"/>
    </source>
</evidence>
<keyword evidence="11" id="KW-1015">Disulfide bond</keyword>
<dbReference type="EMBL" id="CM001264">
    <property type="protein sequence ID" value="EHH21766.1"/>
    <property type="molecule type" value="Genomic_DNA"/>
</dbReference>
<evidence type="ECO:0000256" key="13">
    <source>
        <dbReference type="ARBA" id="ARBA00023180"/>
    </source>
</evidence>
<evidence type="ECO:0000256" key="10">
    <source>
        <dbReference type="ARBA" id="ARBA00023136"/>
    </source>
</evidence>
<dbReference type="SUPFAM" id="SSF90112">
    <property type="entry name" value="Neurotransmitter-gated ion-channel transmembrane pore"/>
    <property type="match status" value="1"/>
</dbReference>
<evidence type="ECO:0000256" key="19">
    <source>
        <dbReference type="ARBA" id="ARBA00036239"/>
    </source>
</evidence>
<feature type="transmembrane region" description="Helical" evidence="22">
    <location>
        <begin position="478"/>
        <end position="500"/>
    </location>
</feature>
<dbReference type="Pfam" id="PF02931">
    <property type="entry name" value="Neur_chan_LBD"/>
    <property type="match status" value="1"/>
</dbReference>
<dbReference type="InterPro" id="IPR036719">
    <property type="entry name" value="Neuro-gated_channel_TM_sf"/>
</dbReference>
<dbReference type="FunFam" id="1.20.58.390:FF:000036">
    <property type="entry name" value="Nicotinic acetylcholine receptor subunit gamma"/>
    <property type="match status" value="1"/>
</dbReference>
<feature type="transmembrane region" description="Helical" evidence="22">
    <location>
        <begin position="312"/>
        <end position="335"/>
    </location>
</feature>
<evidence type="ECO:0000256" key="8">
    <source>
        <dbReference type="ARBA" id="ARBA00023018"/>
    </source>
</evidence>
<feature type="transmembrane region" description="Helical" evidence="22">
    <location>
        <begin position="280"/>
        <end position="300"/>
    </location>
</feature>
<evidence type="ECO:0000256" key="18">
    <source>
        <dbReference type="ARBA" id="ARBA00034430"/>
    </source>
</evidence>
<evidence type="ECO:0000256" key="11">
    <source>
        <dbReference type="ARBA" id="ARBA00023157"/>
    </source>
</evidence>
<dbReference type="InterPro" id="IPR036734">
    <property type="entry name" value="Neur_chan_lig-bd_sf"/>
</dbReference>
<dbReference type="InterPro" id="IPR018000">
    <property type="entry name" value="Neurotransmitter_ion_chnl_CS"/>
</dbReference>
<keyword evidence="7 22" id="KW-1133">Transmembrane helix</keyword>
<keyword evidence="3 22" id="KW-0813">Transport</keyword>
<protein>
    <recommendedName>
        <fullName evidence="21">Acetylcholine receptor subunit gamma</fullName>
    </recommendedName>
</protein>
<keyword evidence="9 22" id="KW-0406">Ion transport</keyword>
<evidence type="ECO:0000256" key="20">
    <source>
        <dbReference type="ARBA" id="ARBA00038482"/>
    </source>
</evidence>
<evidence type="ECO:0000259" key="24">
    <source>
        <dbReference type="Pfam" id="PF02932"/>
    </source>
</evidence>
<keyword evidence="15" id="KW-1071">Ligand-gated ion channel</keyword>
<keyword evidence="12" id="KW-0675">Receptor</keyword>
<dbReference type="AlphaFoldDB" id="G7N966"/>
<dbReference type="InterPro" id="IPR006202">
    <property type="entry name" value="Neur_chan_lig-bd"/>
</dbReference>
<accession>G7N966</accession>